<dbReference type="Proteomes" id="UP000038045">
    <property type="component" value="Unplaced"/>
</dbReference>
<dbReference type="SUPFAM" id="SSF55486">
    <property type="entry name" value="Metalloproteases ('zincins'), catalytic domain"/>
    <property type="match status" value="1"/>
</dbReference>
<evidence type="ECO:0000256" key="6">
    <source>
        <dbReference type="ARBA" id="ARBA00023157"/>
    </source>
</evidence>
<evidence type="ECO:0000256" key="5">
    <source>
        <dbReference type="ARBA" id="ARBA00023049"/>
    </source>
</evidence>
<dbReference type="PANTHER" id="PTHR10127:SF780">
    <property type="entry name" value="METALLOENDOPEPTIDASE"/>
    <property type="match status" value="1"/>
</dbReference>
<dbReference type="GO" id="GO:0008270">
    <property type="term" value="F:zinc ion binding"/>
    <property type="evidence" value="ECO:0007669"/>
    <property type="project" value="InterPro"/>
</dbReference>
<dbReference type="GO" id="GO:0004222">
    <property type="term" value="F:metalloendopeptidase activity"/>
    <property type="evidence" value="ECO:0007669"/>
    <property type="project" value="InterPro"/>
</dbReference>
<evidence type="ECO:0000256" key="7">
    <source>
        <dbReference type="PROSITE-ProRule" id="PRU01211"/>
    </source>
</evidence>
<evidence type="ECO:0000256" key="3">
    <source>
        <dbReference type="ARBA" id="ARBA00022801"/>
    </source>
</evidence>
<feature type="domain" description="Peptidase M12A" evidence="8">
    <location>
        <begin position="12"/>
        <end position="215"/>
    </location>
</feature>
<dbReference type="PANTHER" id="PTHR10127">
    <property type="entry name" value="DISCOIDIN, CUB, EGF, LAMININ , AND ZINC METALLOPROTEASE DOMAIN CONTAINING"/>
    <property type="match status" value="1"/>
</dbReference>
<protein>
    <submittedName>
        <fullName evidence="10">ZnMc domain-containing protein</fullName>
    </submittedName>
</protein>
<name>A0A0N4Z2S3_PARTI</name>
<dbReference type="GO" id="GO:0006508">
    <property type="term" value="P:proteolysis"/>
    <property type="evidence" value="ECO:0007669"/>
    <property type="project" value="UniProtKB-KW"/>
</dbReference>
<evidence type="ECO:0000256" key="1">
    <source>
        <dbReference type="ARBA" id="ARBA00022670"/>
    </source>
</evidence>
<reference evidence="10" key="1">
    <citation type="submission" date="2017-02" db="UniProtKB">
        <authorList>
            <consortium name="WormBaseParasite"/>
        </authorList>
    </citation>
    <scope>IDENTIFICATION</scope>
</reference>
<keyword evidence="4" id="KW-0862">Zinc</keyword>
<keyword evidence="6" id="KW-1015">Disulfide bond</keyword>
<keyword evidence="2" id="KW-0479">Metal-binding</keyword>
<evidence type="ECO:0000256" key="2">
    <source>
        <dbReference type="ARBA" id="ARBA00022723"/>
    </source>
</evidence>
<keyword evidence="5" id="KW-0482">Metalloprotease</keyword>
<sequence length="376" mass="44912">SYSLINHLKIYGAIRTSEKSKWPNHTGIVIHYPEKGTQMPNVIRSIEEKTCLRFVYNVSAVKIAPGIDIYPHKNECYSKYLGCNRKKVNKIFATDKCLKDYYKMLVLIFQTLGLSYEHKRNDRYNYVNVSYQYINAKKWLKYFGTDSMSGYNTTTYGTSYDYGSIMHGGLYFHTYNNEKTIVPNKEFTGWYLKSMGERNKESFNEYRLLNYHYCNDTCRNESKPECKYNGYQNPNKCWECLCPYPFINGNCWGTIKGNYYCGYDYLTAESHFKHQWYLYRKNCYITIEAPHNKRVEMIIYYLYFYYYDNQKCTREIDTGLEVLYRADKSVMGVFLCAYVYHKYGFVNIVSEDKLIFLIFRGRYGSDALQFKYRYID</sequence>
<keyword evidence="9" id="KW-1185">Reference proteome</keyword>
<evidence type="ECO:0000313" key="10">
    <source>
        <dbReference type="WBParaSite" id="PTRK_0000116700.1"/>
    </source>
</evidence>
<evidence type="ECO:0000259" key="8">
    <source>
        <dbReference type="PROSITE" id="PS51864"/>
    </source>
</evidence>
<dbReference type="PROSITE" id="PS51864">
    <property type="entry name" value="ASTACIN"/>
    <property type="match status" value="1"/>
</dbReference>
<evidence type="ECO:0000256" key="4">
    <source>
        <dbReference type="ARBA" id="ARBA00022833"/>
    </source>
</evidence>
<dbReference type="InterPro" id="IPR001506">
    <property type="entry name" value="Peptidase_M12A"/>
</dbReference>
<accession>A0A0N4Z2S3</accession>
<dbReference type="WBParaSite" id="PTRK_0000116700.1">
    <property type="protein sequence ID" value="PTRK_0000116700.1"/>
    <property type="gene ID" value="PTRK_0000116700"/>
</dbReference>
<dbReference type="Pfam" id="PF01400">
    <property type="entry name" value="Astacin"/>
    <property type="match status" value="1"/>
</dbReference>
<proteinExistence type="predicted"/>
<dbReference type="InterPro" id="IPR024079">
    <property type="entry name" value="MetalloPept_cat_dom_sf"/>
</dbReference>
<keyword evidence="3" id="KW-0378">Hydrolase</keyword>
<dbReference type="Gene3D" id="3.40.390.10">
    <property type="entry name" value="Collagenase (Catalytic Domain)"/>
    <property type="match status" value="1"/>
</dbReference>
<comment type="caution">
    <text evidence="7">Lacks conserved residue(s) required for the propagation of feature annotation.</text>
</comment>
<evidence type="ECO:0000313" key="9">
    <source>
        <dbReference type="Proteomes" id="UP000038045"/>
    </source>
</evidence>
<dbReference type="InterPro" id="IPR006026">
    <property type="entry name" value="Peptidase_Metallo"/>
</dbReference>
<dbReference type="SMART" id="SM00235">
    <property type="entry name" value="ZnMc"/>
    <property type="match status" value="1"/>
</dbReference>
<dbReference type="AlphaFoldDB" id="A0A0N4Z2S3"/>
<organism evidence="9 10">
    <name type="scientific">Parastrongyloides trichosuri</name>
    <name type="common">Possum-specific nematode worm</name>
    <dbReference type="NCBI Taxonomy" id="131310"/>
    <lineage>
        <taxon>Eukaryota</taxon>
        <taxon>Metazoa</taxon>
        <taxon>Ecdysozoa</taxon>
        <taxon>Nematoda</taxon>
        <taxon>Chromadorea</taxon>
        <taxon>Rhabditida</taxon>
        <taxon>Tylenchina</taxon>
        <taxon>Panagrolaimomorpha</taxon>
        <taxon>Strongyloidoidea</taxon>
        <taxon>Strongyloididae</taxon>
        <taxon>Parastrongyloides</taxon>
    </lineage>
</organism>
<keyword evidence="1" id="KW-0645">Protease</keyword>